<dbReference type="PANTHER" id="PTHR43649">
    <property type="entry name" value="ARABINOSE-BINDING PROTEIN-RELATED"/>
    <property type="match status" value="1"/>
</dbReference>
<protein>
    <submittedName>
        <fullName evidence="8">Extracellular solute-binding protein</fullName>
    </submittedName>
</protein>
<keyword evidence="2 7" id="KW-0732">Signal</keyword>
<feature type="chain" id="PRO_5047538354" evidence="7">
    <location>
        <begin position="21"/>
        <end position="553"/>
    </location>
</feature>
<proteinExistence type="predicted"/>
<evidence type="ECO:0000256" key="3">
    <source>
        <dbReference type="ARBA" id="ARBA00023136"/>
    </source>
</evidence>
<dbReference type="SUPFAM" id="SSF53850">
    <property type="entry name" value="Periplasmic binding protein-like II"/>
    <property type="match status" value="1"/>
</dbReference>
<keyword evidence="4" id="KW-0564">Palmitate</keyword>
<evidence type="ECO:0000256" key="2">
    <source>
        <dbReference type="ARBA" id="ARBA00022729"/>
    </source>
</evidence>
<dbReference type="Proteomes" id="UP001589818">
    <property type="component" value="Unassembled WGS sequence"/>
</dbReference>
<sequence length="553" mass="62847">MKRTIVLVISLLLIASLAMAGCSKGEDKPAAEDTGKTGEASEGTKEAGKDAPEAGAEPEVIKLRAFQSSFGEDPSNTGLYKAWLEKMEAHIGKKLDIEWTYVHSDDYPEKLKLQLASGDVPDILSGTKDAEIMFQFGNQGALLDIAPYIDEYAPNYKKFLESTQYAEKTLQTPEGKMFFFGDGFQNDTGMVDSAYGSLYRFDIFKKHNIKVPESWEEFYDAAVKLKELYPDVYPVNAQEWPPFHETFYYTNHTKGDIYWNGEKFVYGPTEEAFKEGIMYVHRMYKEKLLDPEFLTQSQDQLKQKVTTGKSFMIPFAWLGWWEQYSIPEQGIEWGAAILPKNEKYGEPWMQGAALPGLTAYPNYGTMISAKTKYPEIMVQLLDYQYSPEMIDLMTWGIEGMNYEVKDGKRVRIMDPSEEVKNAKLEWYGEGVTRQGFVFAPQNHAPDVSGYKDMPFYGKGQYESLNPFVGTGKFHSGKSAIPTWDLAPVIRLSKEDEAKKAQVMTAVKTYLDENLSKFILGERNFDEWSAFQDELTKIGDYQSIVDSMNELAIK</sequence>
<accession>A0ABV6JFP1</accession>
<dbReference type="RefSeq" id="WP_204815799.1">
    <property type="nucleotide sequence ID" value="NZ_JANHOF010000001.1"/>
</dbReference>
<dbReference type="InterPro" id="IPR050490">
    <property type="entry name" value="Bact_solute-bd_prot1"/>
</dbReference>
<feature type="signal peptide" evidence="7">
    <location>
        <begin position="1"/>
        <end position="20"/>
    </location>
</feature>
<evidence type="ECO:0000256" key="7">
    <source>
        <dbReference type="SAM" id="SignalP"/>
    </source>
</evidence>
<dbReference type="Gene3D" id="3.40.190.10">
    <property type="entry name" value="Periplasmic binding protein-like II"/>
    <property type="match status" value="2"/>
</dbReference>
<dbReference type="EMBL" id="JBHLVF010000041">
    <property type="protein sequence ID" value="MFC0394616.1"/>
    <property type="molecule type" value="Genomic_DNA"/>
</dbReference>
<feature type="compositionally biased region" description="Basic and acidic residues" evidence="6">
    <location>
        <begin position="24"/>
        <end position="36"/>
    </location>
</feature>
<evidence type="ECO:0000313" key="9">
    <source>
        <dbReference type="Proteomes" id="UP001589818"/>
    </source>
</evidence>
<name>A0ABV6JFP1_9BACL</name>
<dbReference type="PROSITE" id="PS51257">
    <property type="entry name" value="PROKAR_LIPOPROTEIN"/>
    <property type="match status" value="1"/>
</dbReference>
<dbReference type="Pfam" id="PF01547">
    <property type="entry name" value="SBP_bac_1"/>
    <property type="match status" value="1"/>
</dbReference>
<feature type="compositionally biased region" description="Basic and acidic residues" evidence="6">
    <location>
        <begin position="42"/>
        <end position="52"/>
    </location>
</feature>
<keyword evidence="9" id="KW-1185">Reference proteome</keyword>
<keyword evidence="5" id="KW-0449">Lipoprotein</keyword>
<comment type="caution">
    <text evidence="8">The sequence shown here is derived from an EMBL/GenBank/DDBJ whole genome shotgun (WGS) entry which is preliminary data.</text>
</comment>
<dbReference type="InterPro" id="IPR006059">
    <property type="entry name" value="SBP"/>
</dbReference>
<feature type="region of interest" description="Disordered" evidence="6">
    <location>
        <begin position="24"/>
        <end position="55"/>
    </location>
</feature>
<gene>
    <name evidence="8" type="ORF">ACFFJ8_25060</name>
</gene>
<reference evidence="8 9" key="1">
    <citation type="submission" date="2024-09" db="EMBL/GenBank/DDBJ databases">
        <authorList>
            <person name="Sun Q."/>
            <person name="Mori K."/>
        </authorList>
    </citation>
    <scope>NUCLEOTIDE SEQUENCE [LARGE SCALE GENOMIC DNA]</scope>
    <source>
        <strain evidence="8 9">CCM 4839</strain>
    </source>
</reference>
<evidence type="ECO:0000256" key="6">
    <source>
        <dbReference type="SAM" id="MobiDB-lite"/>
    </source>
</evidence>
<organism evidence="8 9">
    <name type="scientific">Paenibacillus mendelii</name>
    <dbReference type="NCBI Taxonomy" id="206163"/>
    <lineage>
        <taxon>Bacteria</taxon>
        <taxon>Bacillati</taxon>
        <taxon>Bacillota</taxon>
        <taxon>Bacilli</taxon>
        <taxon>Bacillales</taxon>
        <taxon>Paenibacillaceae</taxon>
        <taxon>Paenibacillus</taxon>
    </lineage>
</organism>
<keyword evidence="3" id="KW-0472">Membrane</keyword>
<evidence type="ECO:0000313" key="8">
    <source>
        <dbReference type="EMBL" id="MFC0394616.1"/>
    </source>
</evidence>
<evidence type="ECO:0000256" key="5">
    <source>
        <dbReference type="ARBA" id="ARBA00023288"/>
    </source>
</evidence>
<dbReference type="PANTHER" id="PTHR43649:SF33">
    <property type="entry name" value="POLYGALACTURONAN_RHAMNOGALACTURONAN-BINDING PROTEIN YTCQ"/>
    <property type="match status" value="1"/>
</dbReference>
<evidence type="ECO:0000256" key="4">
    <source>
        <dbReference type="ARBA" id="ARBA00023139"/>
    </source>
</evidence>
<evidence type="ECO:0000256" key="1">
    <source>
        <dbReference type="ARBA" id="ARBA00022475"/>
    </source>
</evidence>
<keyword evidence="1" id="KW-1003">Cell membrane</keyword>